<evidence type="ECO:0000313" key="2">
    <source>
        <dbReference type="EMBL" id="MDA0142316.1"/>
    </source>
</evidence>
<dbReference type="Proteomes" id="UP001147700">
    <property type="component" value="Unassembled WGS sequence"/>
</dbReference>
<gene>
    <name evidence="2" type="ORF">OJ962_32835</name>
</gene>
<proteinExistence type="predicted"/>
<feature type="domain" description="DUF4440" evidence="1">
    <location>
        <begin position="34"/>
        <end position="138"/>
    </location>
</feature>
<protein>
    <submittedName>
        <fullName evidence="2">Nuclear transport factor 2 family protein</fullName>
    </submittedName>
</protein>
<accession>A0ABT4RUR3</accession>
<dbReference type="RefSeq" id="WP_202956949.1">
    <property type="nucleotide sequence ID" value="NZ_JAPCID010000082.1"/>
</dbReference>
<dbReference type="InterPro" id="IPR027843">
    <property type="entry name" value="DUF4440"/>
</dbReference>
<reference evidence="2" key="1">
    <citation type="submission" date="2022-10" db="EMBL/GenBank/DDBJ databases">
        <title>The WGS of Solirubrobacter sp. CPCC 204708.</title>
        <authorList>
            <person name="Jiang Z."/>
        </authorList>
    </citation>
    <scope>NUCLEOTIDE SEQUENCE</scope>
    <source>
        <strain evidence="2">CPCC 204708</strain>
    </source>
</reference>
<dbReference type="Gene3D" id="3.10.450.50">
    <property type="match status" value="1"/>
</dbReference>
<evidence type="ECO:0000259" key="1">
    <source>
        <dbReference type="Pfam" id="PF14534"/>
    </source>
</evidence>
<dbReference type="Pfam" id="PF14534">
    <property type="entry name" value="DUF4440"/>
    <property type="match status" value="1"/>
</dbReference>
<dbReference type="SUPFAM" id="SSF54427">
    <property type="entry name" value="NTF2-like"/>
    <property type="match status" value="1"/>
</dbReference>
<keyword evidence="3" id="KW-1185">Reference proteome</keyword>
<name>A0ABT4RUR3_9ACTN</name>
<dbReference type="EMBL" id="JAPCID010000082">
    <property type="protein sequence ID" value="MDA0142316.1"/>
    <property type="molecule type" value="Genomic_DNA"/>
</dbReference>
<evidence type="ECO:0000313" key="3">
    <source>
        <dbReference type="Proteomes" id="UP001147700"/>
    </source>
</evidence>
<dbReference type="InterPro" id="IPR032710">
    <property type="entry name" value="NTF2-like_dom_sf"/>
</dbReference>
<sequence>MSSAAMFARLTTGECDLVAASAPKEIPMSDSQVSALEEQGWKALSTGGEAARTFYERVLDREVVMLLPGGLVLRERAAILKSMSGPPWSSFELEDLRSFQPTEDTALVTYGVVARRDEQEYSALMSSVYVLRDDEWKLVFHQQTPR</sequence>
<comment type="caution">
    <text evidence="2">The sequence shown here is derived from an EMBL/GenBank/DDBJ whole genome shotgun (WGS) entry which is preliminary data.</text>
</comment>
<organism evidence="2 3">
    <name type="scientific">Solirubrobacter deserti</name>
    <dbReference type="NCBI Taxonomy" id="2282478"/>
    <lineage>
        <taxon>Bacteria</taxon>
        <taxon>Bacillati</taxon>
        <taxon>Actinomycetota</taxon>
        <taxon>Thermoleophilia</taxon>
        <taxon>Solirubrobacterales</taxon>
        <taxon>Solirubrobacteraceae</taxon>
        <taxon>Solirubrobacter</taxon>
    </lineage>
</organism>